<evidence type="ECO:0000313" key="1">
    <source>
        <dbReference type="EMBL" id="KPV53479.1"/>
    </source>
</evidence>
<accession>A0A0P9DTI7</accession>
<dbReference type="Proteomes" id="UP000050509">
    <property type="component" value="Unassembled WGS sequence"/>
</dbReference>
<keyword evidence="2" id="KW-1185">Reference proteome</keyword>
<evidence type="ECO:0000313" key="2">
    <source>
        <dbReference type="Proteomes" id="UP000050509"/>
    </source>
</evidence>
<proteinExistence type="predicted"/>
<name>A0A0P9DTI7_9CHLR</name>
<feature type="non-terminal residue" evidence="1">
    <location>
        <position position="129"/>
    </location>
</feature>
<dbReference type="EMBL" id="LJCR01000247">
    <property type="protein sequence ID" value="KPV53479.1"/>
    <property type="molecule type" value="Genomic_DNA"/>
</dbReference>
<dbReference type="AlphaFoldDB" id="A0A0P9DTI7"/>
<protein>
    <submittedName>
        <fullName evidence="1">Uncharacterized protein</fullName>
    </submittedName>
</protein>
<organism evidence="1 2">
    <name type="scientific">Kouleothrix aurantiaca</name>
    <dbReference type="NCBI Taxonomy" id="186479"/>
    <lineage>
        <taxon>Bacteria</taxon>
        <taxon>Bacillati</taxon>
        <taxon>Chloroflexota</taxon>
        <taxon>Chloroflexia</taxon>
        <taxon>Chloroflexales</taxon>
        <taxon>Roseiflexineae</taxon>
        <taxon>Roseiflexaceae</taxon>
        <taxon>Kouleothrix</taxon>
    </lineage>
</organism>
<gene>
    <name evidence="1" type="ORF">SE17_09390</name>
</gene>
<sequence>MNSTLTDLVAALSFTGLPEGSDAEREEYLRDWARRHYDTRGMRERAGVAGLAANVFKYRRLGHLDLAAQSIPGVLRRLEAIARAEAELAAWRAEEPEIAAMIDEWLAQAERVDTAVAALAQVPLETVLE</sequence>
<reference evidence="1 2" key="1">
    <citation type="submission" date="2015-09" db="EMBL/GenBank/DDBJ databases">
        <title>Draft genome sequence of Kouleothrix aurantiaca JCM 19913.</title>
        <authorList>
            <person name="Hemp J."/>
        </authorList>
    </citation>
    <scope>NUCLEOTIDE SEQUENCE [LARGE SCALE GENOMIC DNA]</scope>
    <source>
        <strain evidence="1 2">COM-B</strain>
    </source>
</reference>
<comment type="caution">
    <text evidence="1">The sequence shown here is derived from an EMBL/GenBank/DDBJ whole genome shotgun (WGS) entry which is preliminary data.</text>
</comment>